<evidence type="ECO:0000313" key="2">
    <source>
        <dbReference type="EMBL" id="KAF6834509.1"/>
    </source>
</evidence>
<dbReference type="Proteomes" id="UP000639643">
    <property type="component" value="Unassembled WGS sequence"/>
</dbReference>
<evidence type="ECO:0000313" key="3">
    <source>
        <dbReference type="Proteomes" id="UP000639643"/>
    </source>
</evidence>
<evidence type="ECO:0000256" key="1">
    <source>
        <dbReference type="SAM" id="MobiDB-lite"/>
    </source>
</evidence>
<protein>
    <submittedName>
        <fullName evidence="2">Uncharacterized protein</fullName>
    </submittedName>
</protein>
<proteinExistence type="predicted"/>
<accession>A0A8H6KMY6</accession>
<feature type="region of interest" description="Disordered" evidence="1">
    <location>
        <begin position="115"/>
        <end position="138"/>
    </location>
</feature>
<name>A0A8H6KMY6_9PEZI</name>
<dbReference type="EMBL" id="WIGM01000195">
    <property type="protein sequence ID" value="KAF6834509.1"/>
    <property type="molecule type" value="Genomic_DNA"/>
</dbReference>
<sequence length="148" mass="16264">MDCKAPDTNGQARNLIQCLFPYAALRSLRNAWPNADEEFQMLKINFLADAGSRLDIDANGHSYRARLLIYLFLRINADSPTFAALAIDATVLTCPAPAQLRSQDILSSLVVPPDQTNAMQRPGATPSPGGSLRGPINPRRLRIMPFRS</sequence>
<organism evidence="2 3">
    <name type="scientific">Colletotrichum musicola</name>
    <dbReference type="NCBI Taxonomy" id="2175873"/>
    <lineage>
        <taxon>Eukaryota</taxon>
        <taxon>Fungi</taxon>
        <taxon>Dikarya</taxon>
        <taxon>Ascomycota</taxon>
        <taxon>Pezizomycotina</taxon>
        <taxon>Sordariomycetes</taxon>
        <taxon>Hypocreomycetidae</taxon>
        <taxon>Glomerellales</taxon>
        <taxon>Glomerellaceae</taxon>
        <taxon>Colletotrichum</taxon>
        <taxon>Colletotrichum orchidearum species complex</taxon>
    </lineage>
</organism>
<dbReference type="AlphaFoldDB" id="A0A8H6KMY6"/>
<reference evidence="2" key="1">
    <citation type="journal article" date="2020" name="Phytopathology">
        <title>Genome Sequence Resources of Colletotrichum truncatum, C. plurivorum, C. musicola, and C. sojae: Four Species Pathogenic to Soybean (Glycine max).</title>
        <authorList>
            <person name="Rogerio F."/>
            <person name="Boufleur T.R."/>
            <person name="Ciampi-Guillardi M."/>
            <person name="Sukno S.A."/>
            <person name="Thon M.R."/>
            <person name="Massola Junior N.S."/>
            <person name="Baroncelli R."/>
        </authorList>
    </citation>
    <scope>NUCLEOTIDE SEQUENCE</scope>
    <source>
        <strain evidence="2">LFN0074</strain>
    </source>
</reference>
<keyword evidence="3" id="KW-1185">Reference proteome</keyword>
<gene>
    <name evidence="2" type="ORF">CMUS01_06141</name>
</gene>
<comment type="caution">
    <text evidence="2">The sequence shown here is derived from an EMBL/GenBank/DDBJ whole genome shotgun (WGS) entry which is preliminary data.</text>
</comment>